<dbReference type="PANTHER" id="PTHR12295">
    <property type="entry name" value="FURRY-RELATED"/>
    <property type="match status" value="1"/>
</dbReference>
<proteinExistence type="predicted"/>
<gene>
    <name evidence="2" type="primary">TAO3_2</name>
    <name evidence="2" type="ORF">LPJ61_005053</name>
</gene>
<dbReference type="EMBL" id="JANBOI010001445">
    <property type="protein sequence ID" value="KAJ1726635.1"/>
    <property type="molecule type" value="Genomic_DNA"/>
</dbReference>
<dbReference type="Proteomes" id="UP001143981">
    <property type="component" value="Unassembled WGS sequence"/>
</dbReference>
<sequence>SIVDYLHGDAAGRERASLQRFVVSLSRLFGRHYPGCVQGWADAAVQWAMSCPVRPLAGLALQVFGVLAAEAQYGGPVVITPTRQIVLRLVDRLSNVIGDPSPELGAFAETVLAGIRQTAGLAARMCAEDEDINSDLLATGLVLMRTTQSAGVYSMALGVFERVIQLADADETRFRECVTERVGWLCADGYQAALLRGLEFAACRDRSLSLLRETLKYDMAPEAVVSGCRAHPMLTLASQIPALIEEAVQDAAAVQRAFLQSTRAADGNTGGSREPDVADSTADASEGDDGAAQECLADSLASVASSSSTNNNEEKNGIDERCAAFIEQCAQGLVLATSGGMKDVRLLVKRLQALLVPPADAMAAQRVSEVARESVELFGYAVVECGPDIAGQVVVLLLQLLHPTGRARLALRYLRDEQMARTVGEQAHATGAAEMAVGYASELRRIYVCLQLIHSVLAAGDTGGGRAAGLRMDAAMAPSLRHLFDLLIVARPISDLASRVLNTLLQRFNDALPTPAARGLAPLSQCGMAAHGFQWYESNAVTLVEAARAALAEIVAMGFDAEEAAVACASNDSRGDSTDASLHGGTLAMALGCASATPRSASPEMPVLVIPDASEDEVRVERLCGYDGDHGAIGFAEQRVAEEDHDEIGEECDQSDKDTHDIMAELDDFDRELDAALDS</sequence>
<evidence type="ECO:0000256" key="1">
    <source>
        <dbReference type="SAM" id="MobiDB-lite"/>
    </source>
</evidence>
<evidence type="ECO:0000313" key="2">
    <source>
        <dbReference type="EMBL" id="KAJ1726635.1"/>
    </source>
</evidence>
<organism evidence="2 3">
    <name type="scientific">Coemansia biformis</name>
    <dbReference type="NCBI Taxonomy" id="1286918"/>
    <lineage>
        <taxon>Eukaryota</taxon>
        <taxon>Fungi</taxon>
        <taxon>Fungi incertae sedis</taxon>
        <taxon>Zoopagomycota</taxon>
        <taxon>Kickxellomycotina</taxon>
        <taxon>Kickxellomycetes</taxon>
        <taxon>Kickxellales</taxon>
        <taxon>Kickxellaceae</taxon>
        <taxon>Coemansia</taxon>
    </lineage>
</organism>
<protein>
    <submittedName>
        <fullName evidence="2">Cell morphogenesis protein PAG1</fullName>
    </submittedName>
</protein>
<keyword evidence="3" id="KW-1185">Reference proteome</keyword>
<reference evidence="2" key="1">
    <citation type="submission" date="2022-07" db="EMBL/GenBank/DDBJ databases">
        <title>Phylogenomic reconstructions and comparative analyses of Kickxellomycotina fungi.</title>
        <authorList>
            <person name="Reynolds N.K."/>
            <person name="Stajich J.E."/>
            <person name="Barry K."/>
            <person name="Grigoriev I.V."/>
            <person name="Crous P."/>
            <person name="Smith M.E."/>
        </authorList>
    </citation>
    <scope>NUCLEOTIDE SEQUENCE</scope>
    <source>
        <strain evidence="2">BCRC 34381</strain>
    </source>
</reference>
<accession>A0A9W7Y9V2</accession>
<name>A0A9W7Y9V2_9FUNG</name>
<evidence type="ECO:0000313" key="3">
    <source>
        <dbReference type="Proteomes" id="UP001143981"/>
    </source>
</evidence>
<dbReference type="AlphaFoldDB" id="A0A9W7Y9V2"/>
<dbReference type="OrthoDB" id="6287725at2759"/>
<dbReference type="GO" id="GO:0030427">
    <property type="term" value="C:site of polarized growth"/>
    <property type="evidence" value="ECO:0007669"/>
    <property type="project" value="TreeGrafter"/>
</dbReference>
<dbReference type="PANTHER" id="PTHR12295:SF30">
    <property type="entry name" value="PROTEIN FURRY"/>
    <property type="match status" value="1"/>
</dbReference>
<dbReference type="InterPro" id="IPR039867">
    <property type="entry name" value="Furry/Tao3/Mor2"/>
</dbReference>
<dbReference type="GO" id="GO:0000902">
    <property type="term" value="P:cell morphogenesis"/>
    <property type="evidence" value="ECO:0007669"/>
    <property type="project" value="InterPro"/>
</dbReference>
<dbReference type="GO" id="GO:0005938">
    <property type="term" value="C:cell cortex"/>
    <property type="evidence" value="ECO:0007669"/>
    <property type="project" value="TreeGrafter"/>
</dbReference>
<feature type="non-terminal residue" evidence="2">
    <location>
        <position position="1"/>
    </location>
</feature>
<comment type="caution">
    <text evidence="2">The sequence shown here is derived from an EMBL/GenBank/DDBJ whole genome shotgun (WGS) entry which is preliminary data.</text>
</comment>
<feature type="region of interest" description="Disordered" evidence="1">
    <location>
        <begin position="264"/>
        <end position="289"/>
    </location>
</feature>